<evidence type="ECO:0000256" key="1">
    <source>
        <dbReference type="SAM" id="MobiDB-lite"/>
    </source>
</evidence>
<reference evidence="2 3" key="1">
    <citation type="journal article" date="2015" name="Nature">
        <title>rRNA introns, odd ribosomes, and small enigmatic genomes across a large radiation of phyla.</title>
        <authorList>
            <person name="Brown C.T."/>
            <person name="Hug L.A."/>
            <person name="Thomas B.C."/>
            <person name="Sharon I."/>
            <person name="Castelle C.J."/>
            <person name="Singh A."/>
            <person name="Wilkins M.J."/>
            <person name="Williams K.H."/>
            <person name="Banfield J.F."/>
        </authorList>
    </citation>
    <scope>NUCLEOTIDE SEQUENCE [LARGE SCALE GENOMIC DNA]</scope>
</reference>
<organism evidence="2 3">
    <name type="scientific">Candidatus Gottesmanbacteria bacterium GW2011_GWA1_43_11</name>
    <dbReference type="NCBI Taxonomy" id="1618436"/>
    <lineage>
        <taxon>Bacteria</taxon>
        <taxon>Candidatus Gottesmaniibacteriota</taxon>
    </lineage>
</organism>
<dbReference type="STRING" id="1618436.UV59_C0027G0021"/>
<accession>A0A0G1FB96</accession>
<proteinExistence type="predicted"/>
<evidence type="ECO:0000313" key="3">
    <source>
        <dbReference type="Proteomes" id="UP000034543"/>
    </source>
</evidence>
<protein>
    <submittedName>
        <fullName evidence="2">Uncharacterized protein</fullName>
    </submittedName>
</protein>
<evidence type="ECO:0000313" key="2">
    <source>
        <dbReference type="EMBL" id="KKS84093.1"/>
    </source>
</evidence>
<feature type="region of interest" description="Disordered" evidence="1">
    <location>
        <begin position="35"/>
        <end position="58"/>
    </location>
</feature>
<comment type="caution">
    <text evidence="2">The sequence shown here is derived from an EMBL/GenBank/DDBJ whole genome shotgun (WGS) entry which is preliminary data.</text>
</comment>
<feature type="compositionally biased region" description="Polar residues" evidence="1">
    <location>
        <begin position="35"/>
        <end position="45"/>
    </location>
</feature>
<dbReference type="EMBL" id="LCFB01000027">
    <property type="protein sequence ID" value="KKS84093.1"/>
    <property type="molecule type" value="Genomic_DNA"/>
</dbReference>
<dbReference type="Proteomes" id="UP000034543">
    <property type="component" value="Unassembled WGS sequence"/>
</dbReference>
<name>A0A0G1FB96_9BACT</name>
<gene>
    <name evidence="2" type="ORF">UV59_C0027G0021</name>
</gene>
<dbReference type="AlphaFoldDB" id="A0A0G1FB96"/>
<sequence length="58" mass="6574">MYDGLFTDEEHKDRGILMKPTDRILVIDDTFNDVGNGTYEQTNPNRVFPPPVSSDSQS</sequence>